<feature type="chain" id="PRO_5046849157" description="DUF2911 family protein" evidence="1">
    <location>
        <begin position="24"/>
        <end position="194"/>
    </location>
</feature>
<dbReference type="EMBL" id="BMJO01000004">
    <property type="protein sequence ID" value="GGE57850.1"/>
    <property type="molecule type" value="Genomic_DNA"/>
</dbReference>
<evidence type="ECO:0000256" key="1">
    <source>
        <dbReference type="SAM" id="SignalP"/>
    </source>
</evidence>
<dbReference type="Proteomes" id="UP000622648">
    <property type="component" value="Unassembled WGS sequence"/>
</dbReference>
<protein>
    <recommendedName>
        <fullName evidence="4">DUF2911 family protein</fullName>
    </recommendedName>
</protein>
<evidence type="ECO:0000313" key="3">
    <source>
        <dbReference type="Proteomes" id="UP000622648"/>
    </source>
</evidence>
<reference evidence="3" key="1">
    <citation type="journal article" date="2019" name="Int. J. Syst. Evol. Microbiol.">
        <title>The Global Catalogue of Microorganisms (GCM) 10K type strain sequencing project: providing services to taxonomists for standard genome sequencing and annotation.</title>
        <authorList>
            <consortium name="The Broad Institute Genomics Platform"/>
            <consortium name="The Broad Institute Genome Sequencing Center for Infectious Disease"/>
            <person name="Wu L."/>
            <person name="Ma J."/>
        </authorList>
    </citation>
    <scope>NUCLEOTIDE SEQUENCE [LARGE SCALE GENOMIC DNA]</scope>
    <source>
        <strain evidence="3">CGMCC 1.15644</strain>
    </source>
</reference>
<dbReference type="Pfam" id="PF11138">
    <property type="entry name" value="DUF2911"/>
    <property type="match status" value="1"/>
</dbReference>
<evidence type="ECO:0000313" key="2">
    <source>
        <dbReference type="EMBL" id="GGE57850.1"/>
    </source>
</evidence>
<comment type="caution">
    <text evidence="2">The sequence shown here is derived from an EMBL/GenBank/DDBJ whole genome shotgun (WGS) entry which is preliminary data.</text>
</comment>
<accession>A0ABQ1SV34</accession>
<dbReference type="InterPro" id="IPR021314">
    <property type="entry name" value="DUF2911"/>
</dbReference>
<evidence type="ECO:0008006" key="4">
    <source>
        <dbReference type="Google" id="ProtNLM"/>
    </source>
</evidence>
<proteinExistence type="predicted"/>
<sequence length="194" mass="21951">MNSKQMRNIFVIVFALLCFSAKAQEGLPAEVKFPIADPSPADILYFPINTPKAKEGENLKPVIKIIYSRPQKKGRDIFGVLEQYGKVWRFGANESTEIRFYKKVTVGGKKIKAGTYSLFAIPNKDKWTIIINKQTDKWGAFTYDQSMDIVRVDVPVKNLNKPIEYFSLTFSPLPQGAALVAAWDRTQVELPIAF</sequence>
<feature type="signal peptide" evidence="1">
    <location>
        <begin position="1"/>
        <end position="23"/>
    </location>
</feature>
<name>A0ABQ1SV34_9SPHI</name>
<keyword evidence="1" id="KW-0732">Signal</keyword>
<gene>
    <name evidence="2" type="ORF">GCM10011413_25310</name>
</gene>
<organism evidence="2 3">
    <name type="scientific">Pedobacter psychrotolerans</name>
    <dbReference type="NCBI Taxonomy" id="1843235"/>
    <lineage>
        <taxon>Bacteria</taxon>
        <taxon>Pseudomonadati</taxon>
        <taxon>Bacteroidota</taxon>
        <taxon>Sphingobacteriia</taxon>
        <taxon>Sphingobacteriales</taxon>
        <taxon>Sphingobacteriaceae</taxon>
        <taxon>Pedobacter</taxon>
    </lineage>
</organism>
<keyword evidence="3" id="KW-1185">Reference proteome</keyword>